<evidence type="ECO:0000313" key="2">
    <source>
        <dbReference type="EMBL" id="MBA0672459.1"/>
    </source>
</evidence>
<accession>A0A7J8WCT6</accession>
<evidence type="ECO:0000256" key="1">
    <source>
        <dbReference type="SAM" id="MobiDB-lite"/>
    </source>
</evidence>
<dbReference type="PANTHER" id="PTHR31286:SF178">
    <property type="entry name" value="DUF4283 DOMAIN-CONTAINING PROTEIN"/>
    <property type="match status" value="1"/>
</dbReference>
<dbReference type="InterPro" id="IPR040256">
    <property type="entry name" value="At4g02000-like"/>
</dbReference>
<keyword evidence="3" id="KW-1185">Reference proteome</keyword>
<reference evidence="2 3" key="1">
    <citation type="journal article" date="2019" name="Genome Biol. Evol.">
        <title>Insights into the evolution of the New World diploid cottons (Gossypium, subgenus Houzingenia) based on genome sequencing.</title>
        <authorList>
            <person name="Grover C.E."/>
            <person name="Arick M.A. 2nd"/>
            <person name="Thrash A."/>
            <person name="Conover J.L."/>
            <person name="Sanders W.S."/>
            <person name="Peterson D.G."/>
            <person name="Frelichowski J.E."/>
            <person name="Scheffler J.A."/>
            <person name="Scheffler B.E."/>
            <person name="Wendel J.F."/>
        </authorList>
    </citation>
    <scope>NUCLEOTIDE SEQUENCE [LARGE SCALE GENOMIC DNA]</scope>
    <source>
        <strain evidence="2">57</strain>
        <tissue evidence="2">Leaf</tissue>
    </source>
</reference>
<gene>
    <name evidence="2" type="ORF">Goklo_025295</name>
</gene>
<comment type="caution">
    <text evidence="2">The sequence shown here is derived from an EMBL/GenBank/DDBJ whole genome shotgun (WGS) entry which is preliminary data.</text>
</comment>
<dbReference type="EMBL" id="JABFAB010244891">
    <property type="protein sequence ID" value="MBA0672459.1"/>
    <property type="molecule type" value="Genomic_DNA"/>
</dbReference>
<organism evidence="2 3">
    <name type="scientific">Gossypium klotzschianum</name>
    <dbReference type="NCBI Taxonomy" id="34286"/>
    <lineage>
        <taxon>Eukaryota</taxon>
        <taxon>Viridiplantae</taxon>
        <taxon>Streptophyta</taxon>
        <taxon>Embryophyta</taxon>
        <taxon>Tracheophyta</taxon>
        <taxon>Spermatophyta</taxon>
        <taxon>Magnoliopsida</taxon>
        <taxon>eudicotyledons</taxon>
        <taxon>Gunneridae</taxon>
        <taxon>Pentapetalae</taxon>
        <taxon>rosids</taxon>
        <taxon>malvids</taxon>
        <taxon>Malvales</taxon>
        <taxon>Malvaceae</taxon>
        <taxon>Malvoideae</taxon>
        <taxon>Gossypium</taxon>
    </lineage>
</organism>
<protein>
    <recommendedName>
        <fullName evidence="4">DUF4283 domain-containing protein</fullName>
    </recommendedName>
</protein>
<feature type="compositionally biased region" description="Polar residues" evidence="1">
    <location>
        <begin position="232"/>
        <end position="241"/>
    </location>
</feature>
<name>A0A7J8WCT6_9ROSI</name>
<dbReference type="OrthoDB" id="994464at2759"/>
<sequence length="281" mass="32430">MAIVPPNKEAMYRVFKSLWFTKEKVDFVALKEGPVIVKFGCVENRSRILNLSPWLFDRCLFSMLPFEKGKEIDSYEFWMSPFWLRVYNISIELMDSQMALDIGNAIGELVAIDWKDQNGGWTEFMRLKVKINTLKPFRRIVKLVDKEGFETIGFLKYERLPDFFYEYGIIGHTVKKCSFINEHDGLSCLSPQYGSWMRAPIGTQNQGRGARRNGVELVMDKAKMSMEKDESQTNSKGGSEQTAHKGKEKGEEEGSISNSHMERKLDRAMRDGMGKFKSKQK</sequence>
<proteinExistence type="predicted"/>
<dbReference type="PANTHER" id="PTHR31286">
    <property type="entry name" value="GLYCINE-RICH CELL WALL STRUCTURAL PROTEIN 1.8-LIKE"/>
    <property type="match status" value="1"/>
</dbReference>
<feature type="compositionally biased region" description="Basic and acidic residues" evidence="1">
    <location>
        <begin position="260"/>
        <end position="274"/>
    </location>
</feature>
<evidence type="ECO:0008006" key="4">
    <source>
        <dbReference type="Google" id="ProtNLM"/>
    </source>
</evidence>
<dbReference type="AlphaFoldDB" id="A0A7J8WCT6"/>
<evidence type="ECO:0000313" key="3">
    <source>
        <dbReference type="Proteomes" id="UP000593573"/>
    </source>
</evidence>
<dbReference type="Proteomes" id="UP000593573">
    <property type="component" value="Unassembled WGS sequence"/>
</dbReference>
<feature type="region of interest" description="Disordered" evidence="1">
    <location>
        <begin position="224"/>
        <end position="281"/>
    </location>
</feature>
<feature type="compositionally biased region" description="Basic and acidic residues" evidence="1">
    <location>
        <begin position="242"/>
        <end position="252"/>
    </location>
</feature>